<dbReference type="Proteomes" id="UP001145742">
    <property type="component" value="Unassembled WGS sequence"/>
</dbReference>
<dbReference type="EMBL" id="WHWB01034514">
    <property type="protein sequence ID" value="KAJ7408854.1"/>
    <property type="molecule type" value="Genomic_DNA"/>
</dbReference>
<gene>
    <name evidence="1" type="ORF">WISP_118277</name>
</gene>
<organism evidence="1 2">
    <name type="scientific">Willisornis vidua</name>
    <name type="common">Xingu scale-backed antbird</name>
    <dbReference type="NCBI Taxonomy" id="1566151"/>
    <lineage>
        <taxon>Eukaryota</taxon>
        <taxon>Metazoa</taxon>
        <taxon>Chordata</taxon>
        <taxon>Craniata</taxon>
        <taxon>Vertebrata</taxon>
        <taxon>Euteleostomi</taxon>
        <taxon>Archelosauria</taxon>
        <taxon>Archosauria</taxon>
        <taxon>Dinosauria</taxon>
        <taxon>Saurischia</taxon>
        <taxon>Theropoda</taxon>
        <taxon>Coelurosauria</taxon>
        <taxon>Aves</taxon>
        <taxon>Neognathae</taxon>
        <taxon>Neoaves</taxon>
        <taxon>Telluraves</taxon>
        <taxon>Australaves</taxon>
        <taxon>Passeriformes</taxon>
        <taxon>Thamnophilidae</taxon>
        <taxon>Willisornis</taxon>
    </lineage>
</organism>
<protein>
    <submittedName>
        <fullName evidence="1">Uncharacterized protein</fullName>
    </submittedName>
</protein>
<accession>A0ABQ9CYU9</accession>
<sequence>MVELTVVVQRDELLAEMRMLEDDLKLSSDEEENNQVSAMSIRPWLQSKPFDYDSHHVPCSRSALQIQTGVEVMSGESNLAGGHDHVSNKGLRCTTPMILFSFSHCTL</sequence>
<keyword evidence="2" id="KW-1185">Reference proteome</keyword>
<proteinExistence type="predicted"/>
<name>A0ABQ9CYU9_9PASS</name>
<comment type="caution">
    <text evidence="1">The sequence shown here is derived from an EMBL/GenBank/DDBJ whole genome shotgun (WGS) entry which is preliminary data.</text>
</comment>
<evidence type="ECO:0000313" key="1">
    <source>
        <dbReference type="EMBL" id="KAJ7408854.1"/>
    </source>
</evidence>
<reference evidence="1" key="1">
    <citation type="submission" date="2019-10" db="EMBL/GenBank/DDBJ databases">
        <authorList>
            <person name="Soares A.E.R."/>
            <person name="Aleixo A."/>
            <person name="Schneider P."/>
            <person name="Miyaki C.Y."/>
            <person name="Schneider M.P."/>
            <person name="Mello C."/>
            <person name="Vasconcelos A.T.R."/>
        </authorList>
    </citation>
    <scope>NUCLEOTIDE SEQUENCE</scope>
    <source>
        <tissue evidence="1">Muscle</tissue>
    </source>
</reference>
<evidence type="ECO:0000313" key="2">
    <source>
        <dbReference type="Proteomes" id="UP001145742"/>
    </source>
</evidence>